<comment type="caution">
    <text evidence="1">The sequence shown here is derived from an EMBL/GenBank/DDBJ whole genome shotgun (WGS) entry which is preliminary data.</text>
</comment>
<sequence length="1561" mass="170095">MRAFPTLALVVYLVSGLFVFGAWVPFGERNTHRGLAIIQARATDPSSSTLADTTSASDSTTASATHHATATANSTSTSSATTGASTTVASLNTSAPSKNETDKATPGELPLEPLITPALGVSGFILIVSGAFLAFIGIRNLRVQVFMSTAFLTSLGVTVLIVYVMNPPVRAAIQGAYLVAVFFTGVTFGALSIVFKELSEGLGCLLGGFCCSMWLLCLKPGGLLTETDAKSGFIGAFSVAFYALSFSQYTRPYGLMASTGISGGTAVALGIDCYTRAGLKEFWLYIWALNDDIFPLGTDTYPVTRNIRVELAATVIIAILGVVSQLRLWRVIRERRHKDEEMRAEEQRKKEEAEAENSKRLEDNMKERLEWEAKYGNNPRPNLPELAGDAKCLADIEMEKTDAMETLSSSSEESYRCPDCQKRANNGESAYASSDTSDTSGATGGSQTRQEDDMTKSLDEDDSSQTLEDKNAARVKRFDGTLAAQMRDDESSDMTAIVGSDADSERGSEWSWDKSSVKSGARSDSQEALVPSKDDSSTHGNMDARNDTASGSPAIATSGDVAANSGSGVRESTVDQGPPSSHETSSSQDDAGDKMDDRSVYSREVEDQKLFLMQDIDATRQREPGRALQKDSRDESPAMPSLPQTNDEPAQEQEDPLQSGSTAKPIKDTVSTKNELQADVSADTKPAPDYKGPKSPEAQERSRSSETVSSSVKSEISTGKQKISKSQLKINSKPKKEGPVKLDAKAVKHLPHRASKMVQSYRTDEWAKHLADAEIPEPEPIEFVEDERHEEKWEAQEPAAPVNVEELLQTPLNAQPPPAVEHTLGREPSNANEGHRVSNESQSRRGSKAKRGSSRSRKRLSGYSSMPASNLPQYPPAAVHPQAPQGPTNGFQAHASALPPISTAFDQHREETEPPKPQWRGPPALLDVREGLMRSRLSSFSLGSDPWSARSSPGLSPIETSPRHSTCPIIEEADNLPLSQRRTMLHQQIIPISQTPSGRWNGNAAGPALVPTPVPVPVPIPAPSNTQATMAAWREYVREDLYDKRNPLAKMNNPVSSTGVADRNPFVQAERNAPSVKFGAPVAESKQRGDMSDLHRNAMRRMQAAPSPSFPSSPSLSSITASPRPPRLPILAPSASPSETASFTASHTHPFPSSEAEEYSTPCSRFSSRGYRIPRRSFEAHRPAFSSADRSSAAQSSSRSLPRSRNSSWISPAILRPPSVRLANPVNHVPRVTPIAVPHPLQISDENLPLEAHRDAYPLLSIPEQRRSRLTPSPNSLVVEHSQGEIESGRSSIAVPRGQRRSGAFDDRWLSQEMSDPTTRTESREASSLRLPDRAHLGLDTAGPRGPYDDERPRHVQSQTSLRSQSQIASVPSNNIPPTRGEPEVAEELAWGPAHPCYPHINSHVPIGSNEFMTTRLVRIRRDWMVKGDLAPTFSNLYPEILDPLLPEQEFRKVIATVNEELTKAFDPFSFRNWLDGALGLLTGWLWEDIGAPAIKGHLRRVEDWIEKWNREVGAKDGVHIWSLRRTAYMSLDIQIPDPKVGIIHSEVGTSIPGTRPSSGV</sequence>
<dbReference type="EMBL" id="JAOPJF010000030">
    <property type="protein sequence ID" value="KAK1144581.1"/>
    <property type="molecule type" value="Genomic_DNA"/>
</dbReference>
<organism evidence="1 2">
    <name type="scientific">Aspergillus melleus</name>
    <dbReference type="NCBI Taxonomy" id="138277"/>
    <lineage>
        <taxon>Eukaryota</taxon>
        <taxon>Fungi</taxon>
        <taxon>Dikarya</taxon>
        <taxon>Ascomycota</taxon>
        <taxon>Pezizomycotina</taxon>
        <taxon>Eurotiomycetes</taxon>
        <taxon>Eurotiomycetidae</taxon>
        <taxon>Eurotiales</taxon>
        <taxon>Aspergillaceae</taxon>
        <taxon>Aspergillus</taxon>
        <taxon>Aspergillus subgen. Circumdati</taxon>
    </lineage>
</organism>
<proteinExistence type="predicted"/>
<evidence type="ECO:0000313" key="1">
    <source>
        <dbReference type="EMBL" id="KAK1144581.1"/>
    </source>
</evidence>
<accession>A0ACC3B3H5</accession>
<gene>
    <name evidence="1" type="ORF">N8T08_005454</name>
</gene>
<evidence type="ECO:0000313" key="2">
    <source>
        <dbReference type="Proteomes" id="UP001177260"/>
    </source>
</evidence>
<dbReference type="Proteomes" id="UP001177260">
    <property type="component" value="Unassembled WGS sequence"/>
</dbReference>
<name>A0ACC3B3H5_9EURO</name>
<keyword evidence="2" id="KW-1185">Reference proteome</keyword>
<protein>
    <submittedName>
        <fullName evidence="1">Uncharacterized protein</fullName>
    </submittedName>
</protein>
<reference evidence="1 2" key="1">
    <citation type="journal article" date="2023" name="ACS Omega">
        <title>Identification of the Neoaspergillic Acid Biosynthesis Gene Cluster by Establishing an In Vitro CRISPR-Ribonucleoprotein Genetic System in Aspergillus melleus.</title>
        <authorList>
            <person name="Yuan B."/>
            <person name="Grau M.F."/>
            <person name="Murata R.M."/>
            <person name="Torok T."/>
            <person name="Venkateswaran K."/>
            <person name="Stajich J.E."/>
            <person name="Wang C.C.C."/>
        </authorList>
    </citation>
    <scope>NUCLEOTIDE SEQUENCE [LARGE SCALE GENOMIC DNA]</scope>
    <source>
        <strain evidence="1 2">IMV 1140</strain>
    </source>
</reference>